<proteinExistence type="predicted"/>
<comment type="caution">
    <text evidence="1">The sequence shown here is derived from an EMBL/GenBank/DDBJ whole genome shotgun (WGS) entry which is preliminary data.</text>
</comment>
<reference evidence="1" key="2">
    <citation type="journal article" date="2021" name="PeerJ">
        <title>Extensive microbial diversity within the chicken gut microbiome revealed by metagenomics and culture.</title>
        <authorList>
            <person name="Gilroy R."/>
            <person name="Ravi A."/>
            <person name="Getino M."/>
            <person name="Pursley I."/>
            <person name="Horton D.L."/>
            <person name="Alikhan N.F."/>
            <person name="Baker D."/>
            <person name="Gharbi K."/>
            <person name="Hall N."/>
            <person name="Watson M."/>
            <person name="Adriaenssens E.M."/>
            <person name="Foster-Nyarko E."/>
            <person name="Jarju S."/>
            <person name="Secka A."/>
            <person name="Antonio M."/>
            <person name="Oren A."/>
            <person name="Chaudhuri R.R."/>
            <person name="La Ragione R."/>
            <person name="Hildebrand F."/>
            <person name="Pallen M.J."/>
        </authorList>
    </citation>
    <scope>NUCLEOTIDE SEQUENCE</scope>
    <source>
        <strain evidence="1">6086</strain>
    </source>
</reference>
<dbReference type="AlphaFoldDB" id="A0A9D1FRC9"/>
<evidence type="ECO:0000313" key="1">
    <source>
        <dbReference type="EMBL" id="HIS78616.1"/>
    </source>
</evidence>
<dbReference type="GO" id="GO:0016853">
    <property type="term" value="F:isomerase activity"/>
    <property type="evidence" value="ECO:0007669"/>
    <property type="project" value="UniProtKB-KW"/>
</dbReference>
<evidence type="ECO:0000313" key="2">
    <source>
        <dbReference type="Proteomes" id="UP000824141"/>
    </source>
</evidence>
<keyword evidence="1" id="KW-0413">Isomerase</keyword>
<dbReference type="EMBL" id="DVJM01000085">
    <property type="protein sequence ID" value="HIS78616.1"/>
    <property type="molecule type" value="Genomic_DNA"/>
</dbReference>
<dbReference type="Proteomes" id="UP000824141">
    <property type="component" value="Unassembled WGS sequence"/>
</dbReference>
<protein>
    <submittedName>
        <fullName evidence="1">Peptidyl-prolyl cis-trans isomerase</fullName>
    </submittedName>
</protein>
<gene>
    <name evidence="1" type="ORF">IAD03_04510</name>
</gene>
<sequence length="212" mass="23310">MKKWLPAAAAIVVLAMAAIVLFRFQSAEPAFAFTIDGLAAETEFSEDQLRQVYEQNLPLFTYDVGVAVLAAELSPETPGETVEHILLRMGEQTDLAQLAQEFPEGSFYRLEMNSLDTQEGRSGAYAARWEIASQMQEGELSGPFDAGGTQMLLRCLSRTENGTLPFETVRGTMESQLQTAAVQEKIREKAAQAEIVCEEDQLRQAALEALGK</sequence>
<organism evidence="1 2">
    <name type="scientific">Candidatus Caccousia stercoris</name>
    <dbReference type="NCBI Taxonomy" id="2840723"/>
    <lineage>
        <taxon>Bacteria</taxon>
        <taxon>Bacillati</taxon>
        <taxon>Bacillota</taxon>
        <taxon>Clostridia</taxon>
        <taxon>Eubacteriales</taxon>
        <taxon>Oscillospiraceae</taxon>
        <taxon>Oscillospiraceae incertae sedis</taxon>
        <taxon>Candidatus Caccousia</taxon>
    </lineage>
</organism>
<reference evidence="1" key="1">
    <citation type="submission" date="2020-10" db="EMBL/GenBank/DDBJ databases">
        <authorList>
            <person name="Gilroy R."/>
        </authorList>
    </citation>
    <scope>NUCLEOTIDE SEQUENCE</scope>
    <source>
        <strain evidence="1">6086</strain>
    </source>
</reference>
<accession>A0A9D1FRC9</accession>
<name>A0A9D1FRC9_9FIRM</name>